<dbReference type="Gene3D" id="3.90.226.10">
    <property type="entry name" value="2-enoyl-CoA Hydratase, Chain A, domain 1"/>
    <property type="match status" value="2"/>
</dbReference>
<dbReference type="EC" id="4.1.1.88" evidence="2"/>
<dbReference type="Proteomes" id="UP000288024">
    <property type="component" value="Unassembled WGS sequence"/>
</dbReference>
<keyword evidence="2" id="KW-0456">Lyase</keyword>
<dbReference type="NCBIfam" id="TIGR03134">
    <property type="entry name" value="malonate_gamma"/>
    <property type="match status" value="1"/>
</dbReference>
<dbReference type="GO" id="GO:0009317">
    <property type="term" value="C:acetyl-CoA carboxylase complex"/>
    <property type="evidence" value="ECO:0007669"/>
    <property type="project" value="TreeGrafter"/>
</dbReference>
<accession>A0A3S2UDM3</accession>
<dbReference type="GO" id="GO:0004658">
    <property type="term" value="F:propionyl-CoA carboxylase activity"/>
    <property type="evidence" value="ECO:0007669"/>
    <property type="project" value="TreeGrafter"/>
</dbReference>
<dbReference type="InterPro" id="IPR034733">
    <property type="entry name" value="AcCoA_carboxyl_beta"/>
</dbReference>
<dbReference type="NCBIfam" id="NF005530">
    <property type="entry name" value="PRK07189.1"/>
    <property type="match status" value="1"/>
</dbReference>
<dbReference type="InterPro" id="IPR051047">
    <property type="entry name" value="AccD/PCCB"/>
</dbReference>
<dbReference type="SUPFAM" id="SSF52096">
    <property type="entry name" value="ClpP/crotonase"/>
    <property type="match status" value="2"/>
</dbReference>
<organism evidence="2 3">
    <name type="scientific">Niallia taxi</name>
    <dbReference type="NCBI Taxonomy" id="2499688"/>
    <lineage>
        <taxon>Bacteria</taxon>
        <taxon>Bacillati</taxon>
        <taxon>Bacillota</taxon>
        <taxon>Bacilli</taxon>
        <taxon>Bacillales</taxon>
        <taxon>Bacillaceae</taxon>
        <taxon>Niallia</taxon>
    </lineage>
</organism>
<dbReference type="InterPro" id="IPR009648">
    <property type="entry name" value="Malonate_gamma"/>
</dbReference>
<dbReference type="AlphaFoldDB" id="A0A3S2UDM3"/>
<dbReference type="InterPro" id="IPR011762">
    <property type="entry name" value="COA_CT_N"/>
</dbReference>
<dbReference type="PANTHER" id="PTHR43842:SF2">
    <property type="entry name" value="PROPIONYL-COA CARBOXYLASE BETA CHAIN, MITOCHONDRIAL"/>
    <property type="match status" value="1"/>
</dbReference>
<dbReference type="InterPro" id="IPR029045">
    <property type="entry name" value="ClpP/crotonase-like_dom_sf"/>
</dbReference>
<dbReference type="Pfam" id="PF06833">
    <property type="entry name" value="MdcE"/>
    <property type="match status" value="1"/>
</dbReference>
<dbReference type="RefSeq" id="WP_127740565.1">
    <property type="nucleotide sequence ID" value="NZ_RZTZ01000011.1"/>
</dbReference>
<evidence type="ECO:0000313" key="2">
    <source>
        <dbReference type="EMBL" id="RVT58895.1"/>
    </source>
</evidence>
<dbReference type="PANTHER" id="PTHR43842">
    <property type="entry name" value="PROPIONYL-COA CARBOXYLASE BETA CHAIN"/>
    <property type="match status" value="1"/>
</dbReference>
<keyword evidence="3" id="KW-1185">Reference proteome</keyword>
<comment type="caution">
    <text evidence="2">The sequence shown here is derived from an EMBL/GenBank/DDBJ whole genome shotgun (WGS) entry which is preliminary data.</text>
</comment>
<dbReference type="GO" id="GO:0005975">
    <property type="term" value="P:carbohydrate metabolic process"/>
    <property type="evidence" value="ECO:0007669"/>
    <property type="project" value="InterPro"/>
</dbReference>
<protein>
    <submittedName>
        <fullName evidence="2">Biotin-independent malonate decarboxylase subunit beta</fullName>
        <ecNumber evidence="2">4.1.1.88</ecNumber>
    </submittedName>
</protein>
<evidence type="ECO:0000259" key="1">
    <source>
        <dbReference type="PROSITE" id="PS50980"/>
    </source>
</evidence>
<dbReference type="NCBIfam" id="TIGR03133">
    <property type="entry name" value="malonate_beta"/>
    <property type="match status" value="1"/>
</dbReference>
<dbReference type="PROSITE" id="PS50980">
    <property type="entry name" value="COA_CT_NTER"/>
    <property type="match status" value="1"/>
</dbReference>
<gene>
    <name evidence="2" type="primary">mdcD</name>
    <name evidence="2" type="ORF">EM808_21300</name>
</gene>
<dbReference type="GO" id="GO:0016831">
    <property type="term" value="F:carboxy-lyase activity"/>
    <property type="evidence" value="ECO:0007669"/>
    <property type="project" value="InterPro"/>
</dbReference>
<feature type="domain" description="CoA carboxyltransferase N-terminal" evidence="1">
    <location>
        <begin position="1"/>
        <end position="240"/>
    </location>
</feature>
<evidence type="ECO:0000313" key="3">
    <source>
        <dbReference type="Proteomes" id="UP000288024"/>
    </source>
</evidence>
<sequence length="557" mass="60197">MRNSLVELNGRERAKALLDKDTYRELLGPLDKMQSPHLEPQGIVPQSDDGVIIARGQINQKNVVVISLEGSFQGGGIGEVSGAKIAGALELALEDNKQGNAVYPIILFDTGGVRLQEANYGLLSISEIANQIVALRHYVPVVGLVPGRVGAFGGMSIVAELCTTLLATNKARLGLNGPEVIEQEAGVMEFDSSDKALIWNTIGAKQRVRTGLLDQVIEDDIESIVEAIEVALSEGKRPAKTEQVDFHLSLLKGIDSSAEWSPEKYADYFKQHQAEKQTVPMVEDGNADISQSRGYKWFAELTGITHPTSTTPSVLAADVAKNGQLARYIAIVPDANNHFPRARNGEVGLLEGWTAAQIVRDVISQDADKEVKRPIIAVIDVPSQAYGYKEELVGISLALAASADAYATARQKGHPVIGLICGNAISGAFLAHGLQSNRLIALDDDKINIQAMSKASAARITKRTIEQLEEATKSVPSMAYDVHSYHSLGPLYKLLTNINADSPTEHDIKTVEQTLLKAIASTKDAATDLSFRLQTDEAINGGRAATLKVREMLRQQW</sequence>
<dbReference type="InterPro" id="IPR017556">
    <property type="entry name" value="Malonate_beta"/>
</dbReference>
<proteinExistence type="predicted"/>
<name>A0A3S2UDM3_9BACI</name>
<dbReference type="EMBL" id="RZTZ01000011">
    <property type="protein sequence ID" value="RVT58895.1"/>
    <property type="molecule type" value="Genomic_DNA"/>
</dbReference>
<dbReference type="Pfam" id="PF01039">
    <property type="entry name" value="Carboxyl_trans"/>
    <property type="match status" value="1"/>
</dbReference>
<reference evidence="2 3" key="1">
    <citation type="submission" date="2019-01" db="EMBL/GenBank/DDBJ databases">
        <title>Bacillus sp. M5HDSG1-1, whole genome shotgun sequence.</title>
        <authorList>
            <person name="Tuo L."/>
        </authorList>
    </citation>
    <scope>NUCLEOTIDE SEQUENCE [LARGE SCALE GENOMIC DNA]</scope>
    <source>
        <strain evidence="2 3">M5HDSG1-1</strain>
    </source>
</reference>